<dbReference type="Proteomes" id="UP001312893">
    <property type="component" value="Unassembled WGS sequence"/>
</dbReference>
<evidence type="ECO:0000256" key="1">
    <source>
        <dbReference type="ARBA" id="ARBA00022491"/>
    </source>
</evidence>
<dbReference type="SMART" id="SM00354">
    <property type="entry name" value="HTH_LACI"/>
    <property type="match status" value="1"/>
</dbReference>
<dbReference type="Pfam" id="PF13377">
    <property type="entry name" value="Peripla_BP_3"/>
    <property type="match status" value="1"/>
</dbReference>
<dbReference type="PANTHER" id="PTHR30146:SF151">
    <property type="entry name" value="HTH-TYPE TRANSCRIPTIONAL REPRESSOR CYTR"/>
    <property type="match status" value="1"/>
</dbReference>
<protein>
    <submittedName>
        <fullName evidence="6">LacI family DNA-binding transcriptional regulator</fullName>
    </submittedName>
</protein>
<proteinExistence type="predicted"/>
<gene>
    <name evidence="6" type="ORF">QFI96_024245</name>
</gene>
<evidence type="ECO:0000256" key="3">
    <source>
        <dbReference type="ARBA" id="ARBA00023125"/>
    </source>
</evidence>
<dbReference type="InterPro" id="IPR028082">
    <property type="entry name" value="Peripla_BP_I"/>
</dbReference>
<dbReference type="Gene3D" id="1.10.260.40">
    <property type="entry name" value="lambda repressor-like DNA-binding domains"/>
    <property type="match status" value="1"/>
</dbReference>
<dbReference type="RefSeq" id="WP_195723676.1">
    <property type="nucleotide sequence ID" value="NZ_JARXNK020000106.1"/>
</dbReference>
<dbReference type="CDD" id="cd01392">
    <property type="entry name" value="HTH_LacI"/>
    <property type="match status" value="1"/>
</dbReference>
<sequence length="363" mass="40083">MELDHKMDKKLKIADIAARTGMSASTVSRVLAGKANTSEKARQAVLTCAREMGVMDGIAAGRMLLNSLVVFAPPRAFDERSDIYYYRVIQSIHQALGAHEVRLRTCALEENDSDANLFLARMNEPETEAAILLGIDDPHIHDLAADLAKPCVLINCRDEGMRLASIAPDHRLIGQFAAQYLFEMGHRAVLNVMCLRRYTMELRLAGIKEAWRGRNMRFADGRDLLTVASFSAKDTEARVEEWLDAQAGKPLPTAFLVGGDFMVAGTVNALQKRGLRVPQDISVMSIDGFNLAAIQDVPLTAVHVPRDELGIEAVHMLQQRLIRPDAPRGSLLLHGTLVVRDSVRRIRSGNRHTAVVQAGLYDD</sequence>
<dbReference type="InterPro" id="IPR046335">
    <property type="entry name" value="LacI/GalR-like_sensor"/>
</dbReference>
<keyword evidence="3 6" id="KW-0238">DNA-binding</keyword>
<evidence type="ECO:0000313" key="7">
    <source>
        <dbReference type="Proteomes" id="UP001312893"/>
    </source>
</evidence>
<keyword evidence="7" id="KW-1185">Reference proteome</keyword>
<evidence type="ECO:0000256" key="4">
    <source>
        <dbReference type="ARBA" id="ARBA00023163"/>
    </source>
</evidence>
<dbReference type="PANTHER" id="PTHR30146">
    <property type="entry name" value="LACI-RELATED TRANSCRIPTIONAL REPRESSOR"/>
    <property type="match status" value="1"/>
</dbReference>
<dbReference type="CDD" id="cd06267">
    <property type="entry name" value="PBP1_LacI_sugar_binding-like"/>
    <property type="match status" value="1"/>
</dbReference>
<comment type="caution">
    <text evidence="6">The sequence shown here is derived from an EMBL/GenBank/DDBJ whole genome shotgun (WGS) entry which is preliminary data.</text>
</comment>
<evidence type="ECO:0000313" key="6">
    <source>
        <dbReference type="EMBL" id="MEL0554794.1"/>
    </source>
</evidence>
<accession>A0ABU9FEG9</accession>
<dbReference type="SUPFAM" id="SSF47413">
    <property type="entry name" value="lambda repressor-like DNA-binding domains"/>
    <property type="match status" value="1"/>
</dbReference>
<dbReference type="InterPro" id="IPR000843">
    <property type="entry name" value="HTH_LacI"/>
</dbReference>
<dbReference type="GO" id="GO:0003677">
    <property type="term" value="F:DNA binding"/>
    <property type="evidence" value="ECO:0007669"/>
    <property type="project" value="UniProtKB-KW"/>
</dbReference>
<keyword evidence="1" id="KW-0678">Repressor</keyword>
<keyword evidence="2" id="KW-0805">Transcription regulation</keyword>
<name>A0ABU9FEG9_9ENTR</name>
<dbReference type="Pfam" id="PF00356">
    <property type="entry name" value="LacI"/>
    <property type="match status" value="1"/>
</dbReference>
<reference evidence="6 7" key="1">
    <citation type="submission" date="2024-04" db="EMBL/GenBank/DDBJ databases">
        <title>Two novel Raoultella species associated with bleeding cankers of broadleaf hosts, Raoultella scottia sp. nov. and Raoultella lignicola sp. nov.</title>
        <authorList>
            <person name="Brady C.L."/>
        </authorList>
    </citation>
    <scope>NUCLEOTIDE SEQUENCE [LARGE SCALE GENOMIC DNA]</scope>
    <source>
        <strain evidence="6 7">TW_WC1a.1</strain>
    </source>
</reference>
<evidence type="ECO:0000256" key="2">
    <source>
        <dbReference type="ARBA" id="ARBA00023015"/>
    </source>
</evidence>
<dbReference type="Gene3D" id="3.40.50.2300">
    <property type="match status" value="2"/>
</dbReference>
<keyword evidence="4" id="KW-0804">Transcription</keyword>
<dbReference type="PROSITE" id="PS50932">
    <property type="entry name" value="HTH_LACI_2"/>
    <property type="match status" value="1"/>
</dbReference>
<organism evidence="6 7">
    <name type="scientific">Raoultella lignicola</name>
    <dbReference type="NCBI Taxonomy" id="3040939"/>
    <lineage>
        <taxon>Bacteria</taxon>
        <taxon>Pseudomonadati</taxon>
        <taxon>Pseudomonadota</taxon>
        <taxon>Gammaproteobacteria</taxon>
        <taxon>Enterobacterales</taxon>
        <taxon>Enterobacteriaceae</taxon>
        <taxon>Klebsiella/Raoultella group</taxon>
        <taxon>Raoultella</taxon>
    </lineage>
</organism>
<feature type="domain" description="HTH lacI-type" evidence="5">
    <location>
        <begin position="11"/>
        <end position="53"/>
    </location>
</feature>
<evidence type="ECO:0000259" key="5">
    <source>
        <dbReference type="PROSITE" id="PS50932"/>
    </source>
</evidence>
<dbReference type="SUPFAM" id="SSF53822">
    <property type="entry name" value="Periplasmic binding protein-like I"/>
    <property type="match status" value="1"/>
</dbReference>
<dbReference type="InterPro" id="IPR010982">
    <property type="entry name" value="Lambda_DNA-bd_dom_sf"/>
</dbReference>
<dbReference type="EMBL" id="JARXNK020000106">
    <property type="protein sequence ID" value="MEL0554794.1"/>
    <property type="molecule type" value="Genomic_DNA"/>
</dbReference>